<evidence type="ECO:0000313" key="1">
    <source>
        <dbReference type="EMBL" id="SRX92900.1"/>
    </source>
</evidence>
<accession>A0A375YW25</accession>
<dbReference type="RefSeq" id="WP_084226255.1">
    <property type="nucleotide sequence ID" value="NZ_JACKUN010000022.1"/>
</dbReference>
<proteinExistence type="predicted"/>
<gene>
    <name evidence="1" type="primary">lppJ_1</name>
    <name evidence="1" type="ORF">MSP7336_01129</name>
</gene>
<dbReference type="EMBL" id="UEGW01000001">
    <property type="protein sequence ID" value="SRX92900.1"/>
    <property type="molecule type" value="Genomic_DNA"/>
</dbReference>
<name>A0A375YW25_MYCSH</name>
<dbReference type="OrthoDB" id="4743914at2"/>
<dbReference type="STRING" id="29313.BHQ16_00490"/>
<organism evidence="1 2">
    <name type="scientific">Mycobacterium shimoidei</name>
    <dbReference type="NCBI Taxonomy" id="29313"/>
    <lineage>
        <taxon>Bacteria</taxon>
        <taxon>Bacillati</taxon>
        <taxon>Actinomycetota</taxon>
        <taxon>Actinomycetes</taxon>
        <taxon>Mycobacteriales</taxon>
        <taxon>Mycobacteriaceae</taxon>
        <taxon>Mycobacterium</taxon>
    </lineage>
</organism>
<protein>
    <submittedName>
        <fullName evidence="1">Lipoprotein LppJ</fullName>
    </submittedName>
</protein>
<dbReference type="Proteomes" id="UP000252015">
    <property type="component" value="Unassembled WGS sequence"/>
</dbReference>
<evidence type="ECO:0000313" key="2">
    <source>
        <dbReference type="Proteomes" id="UP000252015"/>
    </source>
</evidence>
<keyword evidence="1" id="KW-0449">Lipoprotein</keyword>
<sequence length="146" mass="16112">MNPLHENVSNPMTPEQSKAQVVDAAREIVNALGLHVVEAFFWRSSCNDQGDPPFRGEMRIAYPRAASFEESDTQIAKMTQSLQSAGWTGDPGFHSHGTVLKKDNVVAVLDSQDVSLPHRDIRLYGECRDVTTTKNTKGSPEPIVFS</sequence>
<dbReference type="AlphaFoldDB" id="A0A375YW25"/>
<keyword evidence="2" id="KW-1185">Reference proteome</keyword>
<reference evidence="1 2" key="1">
    <citation type="submission" date="2018-05" db="EMBL/GenBank/DDBJ databases">
        <authorList>
            <consortium name="IHU Genomes"/>
        </authorList>
    </citation>
    <scope>NUCLEOTIDE SEQUENCE [LARGE SCALE GENOMIC DNA]</scope>
    <source>
        <strain evidence="1 2">P7336</strain>
    </source>
</reference>